<feature type="compositionally biased region" description="Gly residues" evidence="3">
    <location>
        <begin position="269"/>
        <end position="287"/>
    </location>
</feature>
<evidence type="ECO:0000256" key="3">
    <source>
        <dbReference type="SAM" id="MobiDB-lite"/>
    </source>
</evidence>
<evidence type="ECO:0000313" key="5">
    <source>
        <dbReference type="EMBL" id="GJJ78607.1"/>
    </source>
</evidence>
<dbReference type="InterPro" id="IPR036612">
    <property type="entry name" value="KH_dom_type_1_sf"/>
</dbReference>
<dbReference type="AlphaFoldDB" id="A0A9P3M1U6"/>
<gene>
    <name evidence="5" type="ORF">EMPS_10966</name>
</gene>
<feature type="compositionally biased region" description="Gly residues" evidence="3">
    <location>
        <begin position="330"/>
        <end position="340"/>
    </location>
</feature>
<dbReference type="Proteomes" id="UP000827284">
    <property type="component" value="Unassembled WGS sequence"/>
</dbReference>
<evidence type="ECO:0000313" key="6">
    <source>
        <dbReference type="Proteomes" id="UP000827284"/>
    </source>
</evidence>
<organism evidence="5 6">
    <name type="scientific">Entomortierella parvispora</name>
    <dbReference type="NCBI Taxonomy" id="205924"/>
    <lineage>
        <taxon>Eukaryota</taxon>
        <taxon>Fungi</taxon>
        <taxon>Fungi incertae sedis</taxon>
        <taxon>Mucoromycota</taxon>
        <taxon>Mortierellomycotina</taxon>
        <taxon>Mortierellomycetes</taxon>
        <taxon>Mortierellales</taxon>
        <taxon>Mortierellaceae</taxon>
        <taxon>Entomortierella</taxon>
    </lineage>
</organism>
<feature type="compositionally biased region" description="Low complexity" evidence="3">
    <location>
        <begin position="314"/>
        <end position="329"/>
    </location>
</feature>
<dbReference type="GO" id="GO:0003723">
    <property type="term" value="F:RNA binding"/>
    <property type="evidence" value="ECO:0007669"/>
    <property type="project" value="UniProtKB-UniRule"/>
</dbReference>
<reference evidence="5" key="1">
    <citation type="submission" date="2021-11" db="EMBL/GenBank/DDBJ databases">
        <authorList>
            <person name="Herlambang A."/>
            <person name="Guo Y."/>
            <person name="Takashima Y."/>
            <person name="Nishizawa T."/>
        </authorList>
    </citation>
    <scope>NUCLEOTIDE SEQUENCE</scope>
    <source>
        <strain evidence="5">E1425</strain>
    </source>
</reference>
<dbReference type="SUPFAM" id="SSF54791">
    <property type="entry name" value="Eukaryotic type KH-domain (KH-domain type I)"/>
    <property type="match status" value="3"/>
</dbReference>
<feature type="compositionally biased region" description="Basic and acidic residues" evidence="3">
    <location>
        <begin position="77"/>
        <end position="89"/>
    </location>
</feature>
<dbReference type="PANTHER" id="PTHR10288">
    <property type="entry name" value="KH DOMAIN CONTAINING RNA BINDING PROTEIN"/>
    <property type="match status" value="1"/>
</dbReference>
<feature type="region of interest" description="Disordered" evidence="3">
    <location>
        <begin position="262"/>
        <end position="345"/>
    </location>
</feature>
<sequence length="422" mass="44468">MSDTEKSLATASADVDSTAPVADGSAAVTATSEDRDKKRALDDSDEHDSDAEDRRHKRAAVNESDSSSPQRPQHRRRDSDDGSRRHDAAVEGDIPPTTALRSIVSTKDAGVIIGKSGKNVSEIREQSGAKVTISEMIPGAYERILTVSGPLDTVAKAYSLVAQKVIAEHIEPDAAPETESTAIRLLVSHHRMGSVIGKAGSKIKEIQDASGARLVASEEILPASTERTITITGVPDAIHIAVYHVGVVLQEHSERDRTANVIPYRPMGRSGGAGGYPGGPSGMGGYPSHGPSSHHHQSYYGGYPGQGGMGGYGQDYMGHPSSSSSSSRSGSGGHHGGGGPMIPHGSVAQQIYIPNDMVGSVIGKGGSKINEIRQMSGSHIKISEPLNNGGNERLVTVTGTPESNQMAIYMLYQRLENEKARQ</sequence>
<comment type="caution">
    <text evidence="5">The sequence shown here is derived from an EMBL/GenBank/DDBJ whole genome shotgun (WGS) entry which is preliminary data.</text>
</comment>
<proteinExistence type="predicted"/>
<dbReference type="InterPro" id="IPR004088">
    <property type="entry name" value="KH_dom_type_1"/>
</dbReference>
<dbReference type="OrthoDB" id="442947at2759"/>
<feature type="compositionally biased region" description="Gly residues" evidence="3">
    <location>
        <begin position="302"/>
        <end position="313"/>
    </location>
</feature>
<evidence type="ECO:0000256" key="1">
    <source>
        <dbReference type="ARBA" id="ARBA00022737"/>
    </source>
</evidence>
<reference evidence="5" key="2">
    <citation type="journal article" date="2022" name="Microbiol. Resour. Announc.">
        <title>Whole-Genome Sequence of Entomortierella parvispora E1425, a Mucoromycotan Fungus Associated with Burkholderiaceae-Related Endosymbiotic Bacteria.</title>
        <authorList>
            <person name="Herlambang A."/>
            <person name="Guo Y."/>
            <person name="Takashima Y."/>
            <person name="Narisawa K."/>
            <person name="Ohta H."/>
            <person name="Nishizawa T."/>
        </authorList>
    </citation>
    <scope>NUCLEOTIDE SEQUENCE</scope>
    <source>
        <strain evidence="5">E1425</strain>
    </source>
</reference>
<keyword evidence="2" id="KW-0694">RNA-binding</keyword>
<feature type="domain" description="K Homology" evidence="4">
    <location>
        <begin position="96"/>
        <end position="166"/>
    </location>
</feature>
<evidence type="ECO:0000256" key="2">
    <source>
        <dbReference type="PROSITE-ProRule" id="PRU00117"/>
    </source>
</evidence>
<dbReference type="Gene3D" id="3.30.1370.10">
    <property type="entry name" value="K Homology domain, type 1"/>
    <property type="match status" value="3"/>
</dbReference>
<keyword evidence="6" id="KW-1185">Reference proteome</keyword>
<dbReference type="EMBL" id="BQFW01000015">
    <property type="protein sequence ID" value="GJJ78607.1"/>
    <property type="molecule type" value="Genomic_DNA"/>
</dbReference>
<feature type="domain" description="K Homology" evidence="4">
    <location>
        <begin position="345"/>
        <end position="416"/>
    </location>
</feature>
<dbReference type="Pfam" id="PF00013">
    <property type="entry name" value="KH_1"/>
    <property type="match status" value="3"/>
</dbReference>
<dbReference type="InterPro" id="IPR004087">
    <property type="entry name" value="KH_dom"/>
</dbReference>
<dbReference type="SMART" id="SM00322">
    <property type="entry name" value="KH"/>
    <property type="match status" value="3"/>
</dbReference>
<feature type="region of interest" description="Disordered" evidence="3">
    <location>
        <begin position="1"/>
        <end position="98"/>
    </location>
</feature>
<feature type="domain" description="K Homology" evidence="4">
    <location>
        <begin position="179"/>
        <end position="250"/>
    </location>
</feature>
<evidence type="ECO:0000259" key="4">
    <source>
        <dbReference type="SMART" id="SM00322"/>
    </source>
</evidence>
<dbReference type="CDD" id="cd22439">
    <property type="entry name" value="KH-I_PCBP_rpt3"/>
    <property type="match status" value="1"/>
</dbReference>
<keyword evidence="1" id="KW-0677">Repeat</keyword>
<name>A0A9P3M1U6_9FUNG</name>
<dbReference type="CDD" id="cd22456">
    <property type="entry name" value="KH-I_Rnc1_rpt2"/>
    <property type="match status" value="1"/>
</dbReference>
<feature type="compositionally biased region" description="Basic and acidic residues" evidence="3">
    <location>
        <begin position="32"/>
        <end position="42"/>
    </location>
</feature>
<protein>
    <submittedName>
        <fullName evidence="5">Heterogeneous nuclear rnp K-like protein</fullName>
    </submittedName>
</protein>
<dbReference type="PROSITE" id="PS50084">
    <property type="entry name" value="KH_TYPE_1"/>
    <property type="match status" value="3"/>
</dbReference>
<accession>A0A9P3M1U6</accession>